<reference evidence="1" key="1">
    <citation type="submission" date="2017-12" db="EMBL/GenBank/DDBJ databases">
        <title>High-resolution comparative analysis of great ape genomes.</title>
        <authorList>
            <person name="Pollen A."/>
            <person name="Hastie A."/>
            <person name="Hormozdiari F."/>
            <person name="Dougherty M."/>
            <person name="Liu R."/>
            <person name="Chaisson M."/>
            <person name="Hoppe E."/>
            <person name="Hill C."/>
            <person name="Pang A."/>
            <person name="Hillier L."/>
            <person name="Baker C."/>
            <person name="Armstrong J."/>
            <person name="Shendure J."/>
            <person name="Paten B."/>
            <person name="Wilson R."/>
            <person name="Chao H."/>
            <person name="Schneider V."/>
            <person name="Ventura M."/>
            <person name="Kronenberg Z."/>
            <person name="Murali S."/>
            <person name="Gordon D."/>
            <person name="Cantsilieris S."/>
            <person name="Munson K."/>
            <person name="Nelson B."/>
            <person name="Raja A."/>
            <person name="Underwood J."/>
            <person name="Diekhans M."/>
            <person name="Fiddes I."/>
            <person name="Haussler D."/>
            <person name="Eichler E."/>
        </authorList>
    </citation>
    <scope>NUCLEOTIDE SEQUENCE [LARGE SCALE GENOMIC DNA]</scope>
    <source>
        <strain evidence="1">Susie</strain>
    </source>
</reference>
<accession>A0A2J8QYX5</accession>
<evidence type="ECO:0000313" key="1">
    <source>
        <dbReference type="EMBL" id="PNJ01462.1"/>
    </source>
</evidence>
<organism evidence="1">
    <name type="scientific">Pongo abelii</name>
    <name type="common">Sumatran orangutan</name>
    <name type="synonym">Pongo pygmaeus abelii</name>
    <dbReference type="NCBI Taxonomy" id="9601"/>
    <lineage>
        <taxon>Eukaryota</taxon>
        <taxon>Metazoa</taxon>
        <taxon>Chordata</taxon>
        <taxon>Craniata</taxon>
        <taxon>Vertebrata</taxon>
        <taxon>Euteleostomi</taxon>
        <taxon>Mammalia</taxon>
        <taxon>Eutheria</taxon>
        <taxon>Euarchontoglires</taxon>
        <taxon>Primates</taxon>
        <taxon>Haplorrhini</taxon>
        <taxon>Catarrhini</taxon>
        <taxon>Hominidae</taxon>
        <taxon>Pongo</taxon>
    </lineage>
</organism>
<protein>
    <submittedName>
        <fullName evidence="1">FAM182B isoform 6</fullName>
    </submittedName>
</protein>
<comment type="caution">
    <text evidence="1">The sequence shown here is derived from an EMBL/GenBank/DDBJ whole genome shotgun (WGS) entry which is preliminary data.</text>
</comment>
<dbReference type="AntiFam" id="ANF00061">
    <property type="entry name" value="FAM182 lncRNA"/>
</dbReference>
<proteinExistence type="predicted"/>
<gene>
    <name evidence="1" type="ORF">CR201_G0056090</name>
</gene>
<dbReference type="AlphaFoldDB" id="A0A2J8QYX5"/>
<name>A0A2J8QYX5_PONAB</name>
<sequence length="104" mass="11271">SFDFSCLEMVRELWMWNVEEEEHEVGICTWGGQHCGCPAKALPGPPPGGVSAPQSASQLMVKLLVWQKSVHKLWKVSAASSMAVYACRGRSSRGAESLVRGPGL</sequence>
<feature type="non-terminal residue" evidence="1">
    <location>
        <position position="1"/>
    </location>
</feature>
<dbReference type="EMBL" id="NDHI03005145">
    <property type="protein sequence ID" value="PNJ01462.1"/>
    <property type="molecule type" value="Genomic_DNA"/>
</dbReference>
<feature type="non-terminal residue" evidence="1">
    <location>
        <position position="104"/>
    </location>
</feature>